<feature type="region of interest" description="Disordered" evidence="1">
    <location>
        <begin position="36"/>
        <end position="63"/>
    </location>
</feature>
<evidence type="ECO:0000313" key="3">
    <source>
        <dbReference type="Proteomes" id="UP000293430"/>
    </source>
</evidence>
<reference evidence="2 3" key="1">
    <citation type="submission" date="2019-02" db="EMBL/GenBank/DDBJ databases">
        <authorList>
            <person name="Liuzzo S."/>
            <person name="Smith M.A."/>
            <person name="Garlena R.A."/>
            <person name="Russell D.A."/>
            <person name="Pope W.H."/>
            <person name="Jacobs-Sera D."/>
            <person name="Hatfull G.F."/>
        </authorList>
    </citation>
    <scope>NUCLEOTIDE SEQUENCE [LARGE SCALE GENOMIC DNA]</scope>
</reference>
<proteinExistence type="predicted"/>
<protein>
    <recommendedName>
        <fullName evidence="4">Head-to-tail connector protein</fullName>
    </recommendedName>
</protein>
<keyword evidence="3" id="KW-1185">Reference proteome</keyword>
<gene>
    <name evidence="2" type="primary">17</name>
    <name evidence="2" type="ORF">SEA_PHARAOH_17</name>
</gene>
<feature type="compositionally biased region" description="Basic and acidic residues" evidence="1">
    <location>
        <begin position="46"/>
        <end position="63"/>
    </location>
</feature>
<dbReference type="RefSeq" id="YP_010061543.1">
    <property type="nucleotide sequence ID" value="NC_054784.1"/>
</dbReference>
<accession>A0A481W226</accession>
<dbReference type="InterPro" id="IPR055726">
    <property type="entry name" value="DUF7302"/>
</dbReference>
<name>A0A481W226_9CAUD</name>
<dbReference type="Pfam" id="PF23976">
    <property type="entry name" value="DUF7302"/>
    <property type="match status" value="1"/>
</dbReference>
<evidence type="ECO:0000256" key="1">
    <source>
        <dbReference type="SAM" id="MobiDB-lite"/>
    </source>
</evidence>
<evidence type="ECO:0000313" key="2">
    <source>
        <dbReference type="EMBL" id="QBJ00206.1"/>
    </source>
</evidence>
<sequence length="63" mass="6919">MQIRSTINGGVAEVDDDYAERLIEAGGWELAEALTAPHKPRRARRTKEQIAADKAAEAAKNQE</sequence>
<evidence type="ECO:0008006" key="4">
    <source>
        <dbReference type="Google" id="ProtNLM"/>
    </source>
</evidence>
<dbReference type="GeneID" id="64871163"/>
<dbReference type="Proteomes" id="UP000293430">
    <property type="component" value="Segment"/>
</dbReference>
<dbReference type="KEGG" id="vg:64871163"/>
<dbReference type="EMBL" id="MK524530">
    <property type="protein sequence ID" value="QBJ00206.1"/>
    <property type="molecule type" value="Genomic_DNA"/>
</dbReference>
<organism evidence="2 3">
    <name type="scientific">Mycobacterium phage Pharaoh</name>
    <dbReference type="NCBI Taxonomy" id="2530140"/>
    <lineage>
        <taxon>Viruses</taxon>
        <taxon>Duplodnaviria</taxon>
        <taxon>Heunggongvirae</taxon>
        <taxon>Uroviricota</taxon>
        <taxon>Caudoviricetes</taxon>
        <taxon>Pharaohvirus</taxon>
        <taxon>Pharaohvirus pharaoh</taxon>
    </lineage>
</organism>